<dbReference type="PANTHER" id="PTHR32305:SF15">
    <property type="entry name" value="PROTEIN RHSA-RELATED"/>
    <property type="match status" value="1"/>
</dbReference>
<dbReference type="Pfam" id="PF20148">
    <property type="entry name" value="DUF6531"/>
    <property type="match status" value="1"/>
</dbReference>
<dbReference type="InterPro" id="IPR002931">
    <property type="entry name" value="Transglutaminase-like"/>
</dbReference>
<dbReference type="InterPro" id="IPR056823">
    <property type="entry name" value="TEN-like_YD-shell"/>
</dbReference>
<feature type="domain" description="Teneurin-like YD-shell" evidence="5">
    <location>
        <begin position="1841"/>
        <end position="2153"/>
    </location>
</feature>
<proteinExistence type="predicted"/>
<evidence type="ECO:0000256" key="2">
    <source>
        <dbReference type="SAM" id="SignalP"/>
    </source>
</evidence>
<evidence type="ECO:0000313" key="6">
    <source>
        <dbReference type="EMBL" id="VFK47835.1"/>
    </source>
</evidence>
<dbReference type="InterPro" id="IPR031325">
    <property type="entry name" value="RHS_repeat"/>
</dbReference>
<dbReference type="Pfam" id="PF01841">
    <property type="entry name" value="Transglut_core"/>
    <property type="match status" value="1"/>
</dbReference>
<accession>A0A450Z1Z3</accession>
<dbReference type="Pfam" id="PF05593">
    <property type="entry name" value="RHS_repeat"/>
    <property type="match status" value="6"/>
</dbReference>
<dbReference type="Pfam" id="PF25023">
    <property type="entry name" value="TEN_YD-shell"/>
    <property type="match status" value="1"/>
</dbReference>
<evidence type="ECO:0000259" key="4">
    <source>
        <dbReference type="Pfam" id="PF20148"/>
    </source>
</evidence>
<feature type="domain" description="DUF6531" evidence="4">
    <location>
        <begin position="900"/>
        <end position="960"/>
    </location>
</feature>
<dbReference type="InterPro" id="IPR050708">
    <property type="entry name" value="T6SS_VgrG/RHS"/>
</dbReference>
<gene>
    <name evidence="6" type="ORF">BECKTC1821D_GA0114238_105212</name>
</gene>
<evidence type="ECO:0000256" key="1">
    <source>
        <dbReference type="ARBA" id="ARBA00022737"/>
    </source>
</evidence>
<evidence type="ECO:0000259" key="5">
    <source>
        <dbReference type="Pfam" id="PF25023"/>
    </source>
</evidence>
<name>A0A450Z1Z3_9GAMM</name>
<sequence>MKQTVSPLSKGLRSLIFFVLLPVASSAWAGNLDEAAELDFSSPAAQPLKRKADELGSAVRIYEYVRNRFEYALYHGSRSGAVNTFLGRRGNDVDQASTLIAMLRSQGIPAEYAVGVVEVTSEEVMNWLGVRNLDLAVAILDDQGIQDVSKSADGATVQFEHAWVRALVAMDNYRGSGKASGIDCAATPDRCRWVELAPSFKLREYHNQNIELYDLVQFDFDAYYSAAKNNDVSRMNKNPLEIYEEQILDYLRVNHPGRTLEDVADPGVIIREEHGILPLSLPFHIVGSVAYFDSVASHDAFGTKFWKKMVSVELNFGDSFSFHMGSYSLVDLATKRLTLGYELGSPERLVARLDGVETVVPLTMDSLIIDGTTVGLGYPFDMTLSMDGVPATRADETDAKITAEYQNLVVGGYYLIGIGGDSSNWSQVHRSADRLLAANEQYPIINDAEGIPYVDVNGDGAIDAGDKRLLDHPDAMDALTGGLLFSAMNRYFAGFRDNIRRFDQLNHVISPIQGFIGVVSSVYEVEYLDDTAFSIMPGGLLIDMKGQAFGGIWRIDMPAEYAPRHFDLIGHSMSSLEHEVWQEITGFDAFSTVRGIQMTLANNDAVLLNPKKNATKNTLSETYATLGFETHAPAPFVLHDRQVFSTNPVTWSHPENYQYMDLMKADVDPDMDQYRLMHWIYVYETPNSGPEAWVRCVDEQENFLKQYISWGYGNYQFSSPFQLCDGATLSPYATLYQVLTEVENHYFNTVIPYYIGQNYMDSFDRNKGFVPEQYIYRNYNVPTDHHNGVFVRDIRNNISLITSDHWREYFVPSRKTSGDLYRFTVYLDNQYHRSTDEMFSQSFTIVNESMSAGGGYVDAIEAMTQSLDTTGLLFNNEIFTDRNLNALANNDLVRTPSTADPVSTVTGNMYHDETDVTIRGRGLDYTFTRTYNSAPVKPDTIGKPFGFGWTHSYNMRLIANDYGEHPNFDASQAPENANGATSSITYVDERGGEINYLVDDQNGTWAVTPPQGYFDTLALDTPTAGQYILTFGNGIRYLFDAQGADIKVPGVRARLSAIQDPYGNRLDLQYDQNGNLIAICDNAGSSGRTGLTLTYNGDGRITGIGDWTGRAWTYEYDAFGNLTGMIGPESLVSSTYTYHPGTHLLHTISKPELRDGDPVMTTFDYYRNNKAFDYVDALGHAETLDYDLYRRRTRVTNPRGGVREYSYDNNGALIKLREPDGALLTFENTIEGLRYGKTDGVGYTTRYSYRLDRSIIDAASDTGGQVTLEQDPLGATREYDYGIHNQPTRIRDRNGNERHITYYAASDDASGALAGKRQHLRATLNGALVTLETWTWNANGTPRRRTQYIDAAGARQRFTDYTYDASGLNLLEVRVSATGTSDAVIVTYTYDQLGRKLTETTTRRASATDATPLALITTYGYDALGRVIETTDPLGTITETVYDKNGKVGQEKVHYRVSDDPVTYDTRIVATHAYDAADRRIGTTDVDGNVTRFGYDEAGNLIQKTDANGHVTRYEYDAMNRRTVVIDANGHRTETEYDLAGNVTGITDPNGNTTTFAYDGAGRRISTTTPMGNRTLTAYDANGNATAVTDANAVAATQPKNAQGATVSRQYDEMNRLVRIIDAENGETAYRYDLLGNLTAITDAEGRATTFVYDDLGRLIETIDPLIETPSDRTVTLTHDEMGNVSTRTDREGRITHYTYDLANRLVLTEYLIDGTQETRQYDAYGNLATLANDDVTYTYTYDHHNRLATKTDTRETGNGPVSRTLRFEYDPVGNLIRKTDYQGEVTDYQYDSANRLVALANKGYLQVSYHYDGGGRLLDRILSNGVKTRYAYDRDNRLLELTNTTANGTVIHVQRFEYDQVGNITRITDQNGQSIDYAYDPLYRLVGVDAPDTDKDRSFGYDGVGNRVTQVTASETLAYLYDVGNRLREVRSGGETGPIVASYQYDHNGSRVEKRDGAGGLLQAYQYDPKRRIRRLTQNIPGQGEVHTHYAYDPNDYRIRKVAPESVDHYLLQAEHLEAIYDDQDRIQAKYLRGVVVDEIVNGYEYPNAGDEKTRVNLSFHHDHNKSVAGLSAHEGSLLETIAYGAFGDIAASTGESRNRLRYTGREQDAGTDLYYYRARYYDPEVGRFLTEDPLGFEAGINFYRYVDNNPVNFNDPSGMIIPQMIGGAVNALAGIGVNLLDEKPITFKDVSVDFVTGMAGVGIASKFAHLSKLAQVGTGSATSIGLSVTGDVAKNTLGIVSSGSDYNFEEVTKGITPGKIITSGLPMPSGVSDFGKHAASGTMNAVEKALTETVSQTYVNIAKGAALKEVSTGIDNFIGFSSANSVLTGGNNGAAGGYVLYPSRSNINGLQGVYEK</sequence>
<feature type="domain" description="Transglutaminase-like" evidence="3">
    <location>
        <begin position="48"/>
        <end position="168"/>
    </location>
</feature>
<dbReference type="EMBL" id="CAADFS010000052">
    <property type="protein sequence ID" value="VFK47835.1"/>
    <property type="molecule type" value="Genomic_DNA"/>
</dbReference>
<feature type="chain" id="PRO_5019168911" evidence="2">
    <location>
        <begin position="30"/>
        <end position="2358"/>
    </location>
</feature>
<organism evidence="6">
    <name type="scientific">Candidatus Kentrum sp. TC</name>
    <dbReference type="NCBI Taxonomy" id="2126339"/>
    <lineage>
        <taxon>Bacteria</taxon>
        <taxon>Pseudomonadati</taxon>
        <taxon>Pseudomonadota</taxon>
        <taxon>Gammaproteobacteria</taxon>
        <taxon>Candidatus Kentrum</taxon>
    </lineage>
</organism>
<dbReference type="InterPro" id="IPR038765">
    <property type="entry name" value="Papain-like_cys_pep_sf"/>
</dbReference>
<dbReference type="NCBIfam" id="TIGR03696">
    <property type="entry name" value="Rhs_assc_core"/>
    <property type="match status" value="1"/>
</dbReference>
<dbReference type="SUPFAM" id="SSF54001">
    <property type="entry name" value="Cysteine proteinases"/>
    <property type="match status" value="1"/>
</dbReference>
<dbReference type="Gene3D" id="3.90.930.1">
    <property type="match status" value="1"/>
</dbReference>
<feature type="signal peptide" evidence="2">
    <location>
        <begin position="1"/>
        <end position="29"/>
    </location>
</feature>
<dbReference type="InterPro" id="IPR022385">
    <property type="entry name" value="Rhs_assc_core"/>
</dbReference>
<keyword evidence="1" id="KW-0677">Repeat</keyword>
<protein>
    <submittedName>
        <fullName evidence="6">RHS repeat-associated core domain-containing protein</fullName>
    </submittedName>
</protein>
<keyword evidence="2" id="KW-0732">Signal</keyword>
<dbReference type="Gene3D" id="3.10.620.30">
    <property type="match status" value="1"/>
</dbReference>
<dbReference type="PANTHER" id="PTHR32305">
    <property type="match status" value="1"/>
</dbReference>
<dbReference type="NCBIfam" id="TIGR01643">
    <property type="entry name" value="YD_repeat_2x"/>
    <property type="match status" value="8"/>
</dbReference>
<dbReference type="InterPro" id="IPR006530">
    <property type="entry name" value="YD"/>
</dbReference>
<reference evidence="6" key="1">
    <citation type="submission" date="2019-02" db="EMBL/GenBank/DDBJ databases">
        <authorList>
            <person name="Gruber-Vodicka R. H."/>
            <person name="Seah K. B. B."/>
        </authorList>
    </citation>
    <scope>NUCLEOTIDE SEQUENCE</scope>
    <source>
        <strain evidence="6">BECK_BZ123</strain>
    </source>
</reference>
<dbReference type="Gene3D" id="2.180.10.10">
    <property type="entry name" value="RHS repeat-associated core"/>
    <property type="match status" value="4"/>
</dbReference>
<dbReference type="InterPro" id="IPR045351">
    <property type="entry name" value="DUF6531"/>
</dbReference>
<evidence type="ECO:0000259" key="3">
    <source>
        <dbReference type="Pfam" id="PF01841"/>
    </source>
</evidence>